<feature type="domain" description="Uracil-DNA glycosylase-like" evidence="2">
    <location>
        <begin position="115"/>
        <end position="219"/>
    </location>
</feature>
<dbReference type="Pfam" id="PF03167">
    <property type="entry name" value="UDG"/>
    <property type="match status" value="1"/>
</dbReference>
<name>Q2NA12_ERYLH</name>
<organism evidence="3 4">
    <name type="scientific">Erythrobacter litoralis (strain HTCC2594)</name>
    <dbReference type="NCBI Taxonomy" id="314225"/>
    <lineage>
        <taxon>Bacteria</taxon>
        <taxon>Pseudomonadati</taxon>
        <taxon>Pseudomonadota</taxon>
        <taxon>Alphaproteobacteria</taxon>
        <taxon>Sphingomonadales</taxon>
        <taxon>Erythrobacteraceae</taxon>
        <taxon>Erythrobacter/Porphyrobacter group</taxon>
        <taxon>Erythrobacter</taxon>
    </lineage>
</organism>
<gene>
    <name evidence="3" type="ordered locus">ELI_06935</name>
</gene>
<evidence type="ECO:0000313" key="4">
    <source>
        <dbReference type="Proteomes" id="UP000008808"/>
    </source>
</evidence>
<dbReference type="InterPro" id="IPR036895">
    <property type="entry name" value="Uracil-DNA_glycosylase-like_sf"/>
</dbReference>
<dbReference type="SUPFAM" id="SSF52141">
    <property type="entry name" value="Uracil-DNA glycosylase-like"/>
    <property type="match status" value="1"/>
</dbReference>
<dbReference type="Proteomes" id="UP000008808">
    <property type="component" value="Chromosome"/>
</dbReference>
<sequence length="261" mass="28221">MGAEHSSLSAADIAAAFDWWKLAGADVHVVDEASGWLDGETGTSPQHATAQPQAKAPPPKPKPPAPAPHAALPGLSPVGSETDTWPTELAEFQRWWVEDENFAAQGAFPRIAPRGSADSELLVLLPQPEETDGDRLFSGPQGALLNGFLRAAGLDEEQVYFASILPRHTLRPDWSEVEAAGYGRLAAHHVALAAPKRLIVFGRDILSLLPHESAQDSANLRIFNHESGSIPLLPARDVANLGRRPGFRARFWQQWLDFSGS</sequence>
<dbReference type="KEGG" id="eli:ELI_06935"/>
<dbReference type="STRING" id="314225.ELI_06935"/>
<protein>
    <recommendedName>
        <fullName evidence="2">Uracil-DNA glycosylase-like domain-containing protein</fullName>
    </recommendedName>
</protein>
<dbReference type="InterPro" id="IPR005122">
    <property type="entry name" value="Uracil-DNA_glycosylase-like"/>
</dbReference>
<feature type="compositionally biased region" description="Pro residues" evidence="1">
    <location>
        <begin position="55"/>
        <end position="67"/>
    </location>
</feature>
<evidence type="ECO:0000256" key="1">
    <source>
        <dbReference type="SAM" id="MobiDB-lite"/>
    </source>
</evidence>
<feature type="region of interest" description="Disordered" evidence="1">
    <location>
        <begin position="36"/>
        <end position="83"/>
    </location>
</feature>
<dbReference type="eggNOG" id="COG1573">
    <property type="taxonomic scope" value="Bacteria"/>
</dbReference>
<dbReference type="OrthoDB" id="5290748at2"/>
<evidence type="ECO:0000313" key="3">
    <source>
        <dbReference type="EMBL" id="ABC63479.1"/>
    </source>
</evidence>
<dbReference type="HOGENOM" id="CLU_044815_1_0_5"/>
<proteinExistence type="predicted"/>
<reference evidence="4" key="1">
    <citation type="journal article" date="2009" name="J. Bacteriol.">
        <title>Complete genome sequence of Erythrobacter litoralis HTCC2594.</title>
        <authorList>
            <person name="Oh H.M."/>
            <person name="Giovannoni S.J."/>
            <person name="Ferriera S."/>
            <person name="Johnson J."/>
            <person name="Cho J.C."/>
        </authorList>
    </citation>
    <scope>NUCLEOTIDE SEQUENCE [LARGE SCALE GENOMIC DNA]</scope>
    <source>
        <strain evidence="4">HTCC2594</strain>
    </source>
</reference>
<dbReference type="EMBL" id="CP000157">
    <property type="protein sequence ID" value="ABC63479.1"/>
    <property type="molecule type" value="Genomic_DNA"/>
</dbReference>
<accession>Q2NA12</accession>
<feature type="compositionally biased region" description="Low complexity" evidence="1">
    <location>
        <begin position="45"/>
        <end position="54"/>
    </location>
</feature>
<keyword evidence="4" id="KW-1185">Reference proteome</keyword>
<dbReference type="Gene3D" id="3.40.470.10">
    <property type="entry name" value="Uracil-DNA glycosylase-like domain"/>
    <property type="match status" value="1"/>
</dbReference>
<dbReference type="AlphaFoldDB" id="Q2NA12"/>
<dbReference type="RefSeq" id="WP_011414315.1">
    <property type="nucleotide sequence ID" value="NC_007722.1"/>
</dbReference>
<evidence type="ECO:0000259" key="2">
    <source>
        <dbReference type="Pfam" id="PF03167"/>
    </source>
</evidence>